<gene>
    <name evidence="1" type="ORF">Q8947_08585</name>
</gene>
<dbReference type="EMBL" id="JAUZQE010000016">
    <property type="protein sequence ID" value="MDR4126037.1"/>
    <property type="molecule type" value="Genomic_DNA"/>
</dbReference>
<sequence length="199" mass="21382">MPYPDFFEQIPSIRLRDPLAEFLGSAHGGILEYSYTDVVKLTGHSCPTVAGAWLMTTGALKRLYGEQLPVRGNIVVRVRNGPAEGVTGVIASVAGFITGAAGETGFKGLRGQFERRDLLRFDQAIGGDLRFERLDTGAGVTVGYNAAVVPPPPNLMPQLLDALLPGATVQVRAAFAQSWQARVRAIIEHAGHPQLLQYS</sequence>
<organism evidence="1 2">
    <name type="scientific">Yanghanlia caeni</name>
    <dbReference type="NCBI Taxonomy" id="3064283"/>
    <lineage>
        <taxon>Bacteria</taxon>
        <taxon>Pseudomonadati</taxon>
        <taxon>Pseudomonadota</taxon>
        <taxon>Betaproteobacteria</taxon>
        <taxon>Burkholderiales</taxon>
        <taxon>Alcaligenaceae</taxon>
        <taxon>Yanghanlia</taxon>
    </lineage>
</organism>
<evidence type="ECO:0000313" key="2">
    <source>
        <dbReference type="Proteomes" id="UP001232156"/>
    </source>
</evidence>
<protein>
    <recommendedName>
        <fullName evidence="3">Formylmethanofuran dehydrogenase subunit E domain-containing protein</fullName>
    </recommendedName>
</protein>
<proteinExistence type="predicted"/>
<accession>A0ABU1D6Z9</accession>
<evidence type="ECO:0008006" key="3">
    <source>
        <dbReference type="Google" id="ProtNLM"/>
    </source>
</evidence>
<keyword evidence="2" id="KW-1185">Reference proteome</keyword>
<dbReference type="Proteomes" id="UP001232156">
    <property type="component" value="Unassembled WGS sequence"/>
</dbReference>
<reference evidence="1 2" key="1">
    <citation type="submission" date="2023-08" db="EMBL/GenBank/DDBJ databases">
        <title>Alcaligenaceae gen. nov., a novel taxon isolated from the sludge of Yixing Pesticide Factory.</title>
        <authorList>
            <person name="Ruan L."/>
        </authorList>
    </citation>
    <scope>NUCLEOTIDE SEQUENCE [LARGE SCALE GENOMIC DNA]</scope>
    <source>
        <strain evidence="1 2">LG-2</strain>
    </source>
</reference>
<name>A0ABU1D6Z9_9BURK</name>
<evidence type="ECO:0000313" key="1">
    <source>
        <dbReference type="EMBL" id="MDR4126037.1"/>
    </source>
</evidence>
<dbReference type="RefSeq" id="WP_347287035.1">
    <property type="nucleotide sequence ID" value="NZ_JAUZQE010000016.1"/>
</dbReference>
<comment type="caution">
    <text evidence="1">The sequence shown here is derived from an EMBL/GenBank/DDBJ whole genome shotgun (WGS) entry which is preliminary data.</text>
</comment>